<feature type="transmembrane region" description="Helical" evidence="1">
    <location>
        <begin position="12"/>
        <end position="28"/>
    </location>
</feature>
<evidence type="ECO:0000256" key="1">
    <source>
        <dbReference type="SAM" id="Phobius"/>
    </source>
</evidence>
<protein>
    <recommendedName>
        <fullName evidence="4">Gustatory receptor</fullName>
    </recommendedName>
</protein>
<evidence type="ECO:0008006" key="4">
    <source>
        <dbReference type="Google" id="ProtNLM"/>
    </source>
</evidence>
<accession>A0A6G0TWR1</accession>
<organism evidence="2 3">
    <name type="scientific">Aphis glycines</name>
    <name type="common">Soybean aphid</name>
    <dbReference type="NCBI Taxonomy" id="307491"/>
    <lineage>
        <taxon>Eukaryota</taxon>
        <taxon>Metazoa</taxon>
        <taxon>Ecdysozoa</taxon>
        <taxon>Arthropoda</taxon>
        <taxon>Hexapoda</taxon>
        <taxon>Insecta</taxon>
        <taxon>Pterygota</taxon>
        <taxon>Neoptera</taxon>
        <taxon>Paraneoptera</taxon>
        <taxon>Hemiptera</taxon>
        <taxon>Sternorrhyncha</taxon>
        <taxon>Aphidomorpha</taxon>
        <taxon>Aphidoidea</taxon>
        <taxon>Aphididae</taxon>
        <taxon>Aphidini</taxon>
        <taxon>Aphis</taxon>
        <taxon>Aphis</taxon>
    </lineage>
</organism>
<feature type="transmembrane region" description="Helical" evidence="1">
    <location>
        <begin position="70"/>
        <end position="87"/>
    </location>
</feature>
<keyword evidence="1" id="KW-1133">Transmembrane helix</keyword>
<evidence type="ECO:0000313" key="2">
    <source>
        <dbReference type="EMBL" id="KAE9539353.1"/>
    </source>
</evidence>
<feature type="transmembrane region" description="Helical" evidence="1">
    <location>
        <begin position="164"/>
        <end position="187"/>
    </location>
</feature>
<feature type="transmembrane region" description="Helical" evidence="1">
    <location>
        <begin position="272"/>
        <end position="292"/>
    </location>
</feature>
<feature type="transmembrane region" description="Helical" evidence="1">
    <location>
        <begin position="377"/>
        <end position="398"/>
    </location>
</feature>
<feature type="transmembrane region" description="Helical" evidence="1">
    <location>
        <begin position="99"/>
        <end position="126"/>
    </location>
</feature>
<feature type="transmembrane region" description="Helical" evidence="1">
    <location>
        <begin position="199"/>
        <end position="221"/>
    </location>
</feature>
<comment type="caution">
    <text evidence="2">The sequence shown here is derived from an EMBL/GenBank/DDBJ whole genome shotgun (WGS) entry which is preliminary data.</text>
</comment>
<sequence length="445" mass="52381">MITVFHRTLRPILFLSKCITLINILYTVKLSELLVHTLKFINGMIEFDRKLTTISTKLLSKQRSFSKSQWDMFLISFFLYFIVYKFLNFVFSPVKTVNIFTLTFVLFALSFILDYVITSSLCYFLHNLHARFWTLNDLWKFLPAELAVDHDKWTHIEIDLDHCFWLSSHSALLIGIFFMVTRFHLIAGERSAAQVRDQIFNATFHIQIVIFMMTIIVYVSFIEEQRIKIISYLRSYRISNLHIDFKKQIKMFMNQMSVPGLDQVTAFGFFDVNLNLVMSIIVLIITGITTLVQMKHDPIIMKLTLRPILFLSKCIGLIGSTYAMESTGLLVHNVKPLCHMCFEITRFINSMIEFDRKLALFSTSLFNKQRSFSKKQWDIFLISLYLYFIVMESSKFFVRPVKNIAILILLNILFIPPFILDFFITSSLCFFLHNLHARFWTLNDL</sequence>
<name>A0A6G0TWR1_APHGL</name>
<keyword evidence="1" id="KW-0812">Transmembrane</keyword>
<feature type="transmembrane region" description="Helical" evidence="1">
    <location>
        <begin position="404"/>
        <end position="432"/>
    </location>
</feature>
<keyword evidence="1" id="KW-0472">Membrane</keyword>
<evidence type="ECO:0000313" key="3">
    <source>
        <dbReference type="Proteomes" id="UP000475862"/>
    </source>
</evidence>
<reference evidence="2 3" key="1">
    <citation type="submission" date="2019-08" db="EMBL/GenBank/DDBJ databases">
        <title>The genome of the soybean aphid Biotype 1, its phylome, world population structure and adaptation to the North American continent.</title>
        <authorList>
            <person name="Giordano R."/>
            <person name="Donthu R.K."/>
            <person name="Hernandez A.G."/>
            <person name="Wright C.L."/>
            <person name="Zimin A.V."/>
        </authorList>
    </citation>
    <scope>NUCLEOTIDE SEQUENCE [LARGE SCALE GENOMIC DNA]</scope>
    <source>
        <tissue evidence="2">Whole aphids</tissue>
    </source>
</reference>
<dbReference type="OrthoDB" id="6625323at2759"/>
<dbReference type="EMBL" id="VYZN01000014">
    <property type="protein sequence ID" value="KAE9539353.1"/>
    <property type="molecule type" value="Genomic_DNA"/>
</dbReference>
<gene>
    <name evidence="2" type="ORF">AGLY_004605</name>
</gene>
<dbReference type="AlphaFoldDB" id="A0A6G0TWR1"/>
<proteinExistence type="predicted"/>
<dbReference type="Proteomes" id="UP000475862">
    <property type="component" value="Unassembled WGS sequence"/>
</dbReference>
<keyword evidence="3" id="KW-1185">Reference proteome</keyword>